<evidence type="ECO:0000313" key="3">
    <source>
        <dbReference type="Proteomes" id="UP001208935"/>
    </source>
</evidence>
<dbReference type="SUPFAM" id="SSF54593">
    <property type="entry name" value="Glyoxalase/Bleomycin resistance protein/Dihydroxybiphenyl dioxygenase"/>
    <property type="match status" value="1"/>
</dbReference>
<feature type="domain" description="VOC" evidence="1">
    <location>
        <begin position="5"/>
        <end position="128"/>
    </location>
</feature>
<dbReference type="RefSeq" id="WP_265282587.1">
    <property type="nucleotide sequence ID" value="NZ_QZCW01000002.1"/>
</dbReference>
<dbReference type="InterPro" id="IPR037523">
    <property type="entry name" value="VOC_core"/>
</dbReference>
<proteinExistence type="predicted"/>
<evidence type="ECO:0000313" key="2">
    <source>
        <dbReference type="EMBL" id="MCW5322272.1"/>
    </source>
</evidence>
<evidence type="ECO:0000259" key="1">
    <source>
        <dbReference type="PROSITE" id="PS51819"/>
    </source>
</evidence>
<gene>
    <name evidence="2" type="ORF">D5039_14260</name>
</gene>
<reference evidence="3" key="1">
    <citation type="submission" date="2023-07" db="EMBL/GenBank/DDBJ databases">
        <title>Verminephrobacter genomes.</title>
        <authorList>
            <person name="Lund M.B."/>
        </authorList>
    </citation>
    <scope>NUCLEOTIDE SEQUENCE [LARGE SCALE GENOMIC DNA]</scope>
    <source>
        <strain evidence="3">AtM5-05</strain>
    </source>
</reference>
<dbReference type="Gene3D" id="3.10.180.10">
    <property type="entry name" value="2,3-Dihydroxybiphenyl 1,2-Dioxygenase, domain 1"/>
    <property type="match status" value="1"/>
</dbReference>
<keyword evidence="2" id="KW-0560">Oxidoreductase</keyword>
<name>A0ABT3KVA2_9BURK</name>
<organism evidence="2 3">
    <name type="scientific">Verminephrobacter aporrectodeae subsp. tuberculatae</name>
    <dbReference type="NCBI Taxonomy" id="1110392"/>
    <lineage>
        <taxon>Bacteria</taxon>
        <taxon>Pseudomonadati</taxon>
        <taxon>Pseudomonadota</taxon>
        <taxon>Betaproteobacteria</taxon>
        <taxon>Burkholderiales</taxon>
        <taxon>Comamonadaceae</taxon>
        <taxon>Verminephrobacter</taxon>
    </lineage>
</organism>
<sequence length="144" mass="15663">MRAVQIDHFTLRVAADSLPVLLDFYSRVLRLREGDRPPFPFPGHWLYADAQAIVHLAGNAPDGEPVPANALPTGKLNHVSLRTCGLQSAREHLAAQGVDWQEASVPGVALHQLFLRDPVGLRIELTFDAAELALAGPSTRPVAY</sequence>
<dbReference type="EMBL" id="QZCW01000002">
    <property type="protein sequence ID" value="MCW5322272.1"/>
    <property type="molecule type" value="Genomic_DNA"/>
</dbReference>
<keyword evidence="2" id="KW-0223">Dioxygenase</keyword>
<protein>
    <submittedName>
        <fullName evidence="2">Dioxygenase</fullName>
    </submittedName>
</protein>
<dbReference type="Proteomes" id="UP001208935">
    <property type="component" value="Unassembled WGS sequence"/>
</dbReference>
<keyword evidence="3" id="KW-1185">Reference proteome</keyword>
<dbReference type="GO" id="GO:0051213">
    <property type="term" value="F:dioxygenase activity"/>
    <property type="evidence" value="ECO:0007669"/>
    <property type="project" value="UniProtKB-KW"/>
</dbReference>
<dbReference type="PROSITE" id="PS51819">
    <property type="entry name" value="VOC"/>
    <property type="match status" value="1"/>
</dbReference>
<dbReference type="InterPro" id="IPR029068">
    <property type="entry name" value="Glyas_Bleomycin-R_OHBP_Dase"/>
</dbReference>
<comment type="caution">
    <text evidence="2">The sequence shown here is derived from an EMBL/GenBank/DDBJ whole genome shotgun (WGS) entry which is preliminary data.</text>
</comment>
<accession>A0ABT3KVA2</accession>